<proteinExistence type="predicted"/>
<comment type="caution">
    <text evidence="2">The sequence shown here is derived from an EMBL/GenBank/DDBJ whole genome shotgun (WGS) entry which is preliminary data.</text>
</comment>
<keyword evidence="1" id="KW-0812">Transmembrane</keyword>
<accession>A0A9W7ISU2</accession>
<organism evidence="2 3">
    <name type="scientific">Hibiscus trionum</name>
    <name type="common">Flower of an hour</name>
    <dbReference type="NCBI Taxonomy" id="183268"/>
    <lineage>
        <taxon>Eukaryota</taxon>
        <taxon>Viridiplantae</taxon>
        <taxon>Streptophyta</taxon>
        <taxon>Embryophyta</taxon>
        <taxon>Tracheophyta</taxon>
        <taxon>Spermatophyta</taxon>
        <taxon>Magnoliopsida</taxon>
        <taxon>eudicotyledons</taxon>
        <taxon>Gunneridae</taxon>
        <taxon>Pentapetalae</taxon>
        <taxon>rosids</taxon>
        <taxon>malvids</taxon>
        <taxon>Malvales</taxon>
        <taxon>Malvaceae</taxon>
        <taxon>Malvoideae</taxon>
        <taxon>Hibiscus</taxon>
    </lineage>
</organism>
<gene>
    <name evidence="2" type="ORF">HRI_003735600</name>
</gene>
<evidence type="ECO:0000256" key="1">
    <source>
        <dbReference type="SAM" id="Phobius"/>
    </source>
</evidence>
<feature type="transmembrane region" description="Helical" evidence="1">
    <location>
        <begin position="6"/>
        <end position="24"/>
    </location>
</feature>
<sequence>MWILNLFYISGWLAIAFAKVPWLLDLGRLSLGFTNGVSNYLKDNMICHFNLCFREAKARKLLLRIYPWSRHRM</sequence>
<keyword evidence="1" id="KW-1133">Transmembrane helix</keyword>
<reference evidence="2" key="1">
    <citation type="submission" date="2023-05" db="EMBL/GenBank/DDBJ databases">
        <title>Genome and transcriptome analyses reveal genes involved in the formation of fine ridges on petal epidermal cells in Hibiscus trionum.</title>
        <authorList>
            <person name="Koshimizu S."/>
            <person name="Masuda S."/>
            <person name="Ishii T."/>
            <person name="Shirasu K."/>
            <person name="Hoshino A."/>
            <person name="Arita M."/>
        </authorList>
    </citation>
    <scope>NUCLEOTIDE SEQUENCE</scope>
    <source>
        <strain evidence="2">Hamamatsu line</strain>
    </source>
</reference>
<protein>
    <submittedName>
        <fullName evidence="2">Uncharacterized protein</fullName>
    </submittedName>
</protein>
<keyword evidence="3" id="KW-1185">Reference proteome</keyword>
<evidence type="ECO:0000313" key="2">
    <source>
        <dbReference type="EMBL" id="GMJ00664.1"/>
    </source>
</evidence>
<name>A0A9W7ISU2_HIBTR</name>
<keyword evidence="1" id="KW-0472">Membrane</keyword>
<dbReference type="Proteomes" id="UP001165190">
    <property type="component" value="Unassembled WGS sequence"/>
</dbReference>
<dbReference type="EMBL" id="BSYR01000035">
    <property type="protein sequence ID" value="GMJ00664.1"/>
    <property type="molecule type" value="Genomic_DNA"/>
</dbReference>
<evidence type="ECO:0000313" key="3">
    <source>
        <dbReference type="Proteomes" id="UP001165190"/>
    </source>
</evidence>
<dbReference type="AlphaFoldDB" id="A0A9W7ISU2"/>
<dbReference type="OrthoDB" id="1929005at2759"/>